<feature type="compositionally biased region" description="Pro residues" evidence="3">
    <location>
        <begin position="920"/>
        <end position="933"/>
    </location>
</feature>
<dbReference type="InterPro" id="IPR007587">
    <property type="entry name" value="SAPS"/>
</dbReference>
<evidence type="ECO:0000313" key="5">
    <source>
        <dbReference type="Proteomes" id="UP000887568"/>
    </source>
</evidence>
<feature type="compositionally biased region" description="Low complexity" evidence="3">
    <location>
        <begin position="743"/>
        <end position="755"/>
    </location>
</feature>
<feature type="compositionally biased region" description="Basic and acidic residues" evidence="3">
    <location>
        <begin position="961"/>
        <end position="973"/>
    </location>
</feature>
<dbReference type="SUPFAM" id="SSF48371">
    <property type="entry name" value="ARM repeat"/>
    <property type="match status" value="1"/>
</dbReference>
<dbReference type="OrthoDB" id="295029at2759"/>
<evidence type="ECO:0000256" key="3">
    <source>
        <dbReference type="SAM" id="MobiDB-lite"/>
    </source>
</evidence>
<feature type="compositionally biased region" description="Basic and acidic residues" evidence="3">
    <location>
        <begin position="796"/>
        <end position="806"/>
    </location>
</feature>
<evidence type="ECO:0000256" key="1">
    <source>
        <dbReference type="ARBA" id="ARBA00006180"/>
    </source>
</evidence>
<dbReference type="PANTHER" id="PTHR12634:SF8">
    <property type="entry name" value="FIERY MOUNTAIN, ISOFORM D"/>
    <property type="match status" value="1"/>
</dbReference>
<feature type="compositionally biased region" description="Low complexity" evidence="3">
    <location>
        <begin position="898"/>
        <end position="909"/>
    </location>
</feature>
<feature type="compositionally biased region" description="Polar residues" evidence="3">
    <location>
        <begin position="887"/>
        <end position="897"/>
    </location>
</feature>
<dbReference type="OMA" id="NEMRHAD"/>
<dbReference type="Proteomes" id="UP000887568">
    <property type="component" value="Unplaced"/>
</dbReference>
<protein>
    <submittedName>
        <fullName evidence="4">Uncharacterized protein</fullName>
    </submittedName>
</protein>
<dbReference type="EnsemblMetazoa" id="XM_038191159.1">
    <property type="protein sequence ID" value="XP_038047087.1"/>
    <property type="gene ID" value="LOC119721210"/>
</dbReference>
<dbReference type="Gene3D" id="1.25.10.10">
    <property type="entry name" value="Leucine-rich Repeat Variant"/>
    <property type="match status" value="1"/>
</dbReference>
<keyword evidence="2" id="KW-0131">Cell cycle</keyword>
<dbReference type="GO" id="GO:0019888">
    <property type="term" value="F:protein phosphatase regulator activity"/>
    <property type="evidence" value="ECO:0007669"/>
    <property type="project" value="TreeGrafter"/>
</dbReference>
<comment type="similarity">
    <text evidence="1">Belongs to the SAPS family.</text>
</comment>
<dbReference type="GO" id="GO:0019903">
    <property type="term" value="F:protein phosphatase binding"/>
    <property type="evidence" value="ECO:0007669"/>
    <property type="project" value="InterPro"/>
</dbReference>
<accession>A0A913Z5U5</accession>
<name>A0A913Z5U5_PATMI</name>
<dbReference type="InterPro" id="IPR011989">
    <property type="entry name" value="ARM-like"/>
</dbReference>
<dbReference type="InterPro" id="IPR016024">
    <property type="entry name" value="ARM-type_fold"/>
</dbReference>
<organism evidence="4 5">
    <name type="scientific">Patiria miniata</name>
    <name type="common">Bat star</name>
    <name type="synonym">Asterina miniata</name>
    <dbReference type="NCBI Taxonomy" id="46514"/>
    <lineage>
        <taxon>Eukaryota</taxon>
        <taxon>Metazoa</taxon>
        <taxon>Echinodermata</taxon>
        <taxon>Eleutherozoa</taxon>
        <taxon>Asterozoa</taxon>
        <taxon>Asteroidea</taxon>
        <taxon>Valvatacea</taxon>
        <taxon>Valvatida</taxon>
        <taxon>Asterinidae</taxon>
        <taxon>Patiria</taxon>
    </lineage>
</organism>
<proteinExistence type="inferred from homology"/>
<dbReference type="PANTHER" id="PTHR12634">
    <property type="entry name" value="SIT4 YEAST -ASSOCIATING PROTEIN-RELATED"/>
    <property type="match status" value="1"/>
</dbReference>
<feature type="compositionally biased region" description="Low complexity" evidence="3">
    <location>
        <begin position="835"/>
        <end position="858"/>
    </location>
</feature>
<dbReference type="GO" id="GO:0005634">
    <property type="term" value="C:nucleus"/>
    <property type="evidence" value="ECO:0007669"/>
    <property type="project" value="TreeGrafter"/>
</dbReference>
<reference evidence="4" key="1">
    <citation type="submission" date="2022-11" db="UniProtKB">
        <authorList>
            <consortium name="EnsemblMetazoa"/>
        </authorList>
    </citation>
    <scope>IDENTIFICATION</scope>
</reference>
<feature type="compositionally biased region" description="Polar residues" evidence="3">
    <location>
        <begin position="807"/>
        <end position="821"/>
    </location>
</feature>
<evidence type="ECO:0000313" key="4">
    <source>
        <dbReference type="EnsemblMetazoa" id="XP_038047087.1"/>
    </source>
</evidence>
<keyword evidence="5" id="KW-1185">Reference proteome</keyword>
<feature type="region of interest" description="Disordered" evidence="3">
    <location>
        <begin position="641"/>
        <end position="980"/>
    </location>
</feature>
<dbReference type="GO" id="GO:0005829">
    <property type="term" value="C:cytosol"/>
    <property type="evidence" value="ECO:0007669"/>
    <property type="project" value="TreeGrafter"/>
</dbReference>
<sequence length="1059" mass="116547">MFWKFDVHTTSQVDTLLEKEDVTLTELLDEDDILQECKAQNKKLIDYLSRSEIMDELISYITKEPSGELEEQLQYKHPNMACELLTSEVAEISDKLAETDSAMSALWGFLDHEPPLNPLLASFFSKTIGTLLVRRPEVVINHLKSKDNSIGILLNHLGTSAIMDLLLRLITCIESREVRQEFLEWLNEQKFIQRLVDLIDPEETDDKHSNAAQTLCDIVRITREHMSQLQECAESDPLLTTLEKQETVTELLEHMFHGKKSKSALVNGVSVLLALLEFKKQGMVLSFFRPEGQEQMTALDAERLAHGVSGTLKAVIHQLPELHQLLTDPPEQDPMPTTVGQLSPPFGAVRLQVCKLIASLLVTNTQSINVELARLGTIKSLWELLFQYAWNNFLHLEVEKCISTILANNPTESEEGKTQHPLLVHLFTDCKLIQRILEKWEENEQTQQKGGSRRGYMGHLTRITNTVIDEMEKGCNCDQIKSLFQEYVPEDFRDKWSSFLAGSLSDLNKRNTVDLVGTHPLHSSSEDDDGDFGNIDFGKDTAVQQAFSDYQIQQMTSHFIDQFGFTDEDFTKQEDNVNNPFDTISDISFSISANEDNPNSALFEACCNERISKFNDNNSDEEDMWEEKELTFLSNVDELTRTCDSTAGPGAGSDDSDSEEENTKEATPGSPQPSPSNTDETKMDVDSAETWTANFDDVPMDGAVAMDTTPTSWPDSPPRAAPSQPEEPETGWANFNDFNAGFSSASPEGPRSSSPIAMDSESSQEVTSAQDTTSNEATPLYSPQPGAAYVVSSNADQEKHPEDSSHDAQVTSIGTSTQSEHSVPEDREMVVEPCSQSGDSSSSSQDPVSSLHNSYPAFPSSPQPASPQPDSTVVDPHVTPLSPAPQLVNSDSPAKNLSETSSSSDSVNSHQLTQAEVEPLPRPAAPPSSPPANSPQGSGLSQTRKQEADSHSTQEGVVDVSSKETVGERRNTADDVQQPVSTVIEVVDGNCSQPQEEEAEEDLEDNFSFLASSGLMKSGPALSPKPNGPTESERIEKARAEAAAALNQFTAATKQNGPV</sequence>
<dbReference type="GeneID" id="119721210"/>
<dbReference type="Pfam" id="PF04499">
    <property type="entry name" value="SAPS"/>
    <property type="match status" value="1"/>
</dbReference>
<evidence type="ECO:0000256" key="2">
    <source>
        <dbReference type="ARBA" id="ARBA00023306"/>
    </source>
</evidence>
<dbReference type="AlphaFoldDB" id="A0A913Z5U5"/>
<feature type="compositionally biased region" description="Polar residues" evidence="3">
    <location>
        <begin position="760"/>
        <end position="777"/>
    </location>
</feature>
<dbReference type="RefSeq" id="XP_038047087.1">
    <property type="nucleotide sequence ID" value="XM_038191159.1"/>
</dbReference>